<feature type="non-terminal residue" evidence="1">
    <location>
        <position position="1"/>
    </location>
</feature>
<comment type="caution">
    <text evidence="1">The sequence shown here is derived from an EMBL/GenBank/DDBJ whole genome shotgun (WGS) entry which is preliminary data.</text>
</comment>
<dbReference type="GO" id="GO:0000278">
    <property type="term" value="P:mitotic cell cycle"/>
    <property type="evidence" value="ECO:0007669"/>
    <property type="project" value="InterPro"/>
</dbReference>
<organism evidence="1 2">
    <name type="scientific">Dispira parvispora</name>
    <dbReference type="NCBI Taxonomy" id="1520584"/>
    <lineage>
        <taxon>Eukaryota</taxon>
        <taxon>Fungi</taxon>
        <taxon>Fungi incertae sedis</taxon>
        <taxon>Zoopagomycota</taxon>
        <taxon>Kickxellomycotina</taxon>
        <taxon>Dimargaritomycetes</taxon>
        <taxon>Dimargaritales</taxon>
        <taxon>Dimargaritaceae</taxon>
        <taxon>Dispira</taxon>
    </lineage>
</organism>
<gene>
    <name evidence="1" type="ORF">IWQ62_003700</name>
</gene>
<dbReference type="GO" id="GO:0005634">
    <property type="term" value="C:nucleus"/>
    <property type="evidence" value="ECO:0007669"/>
    <property type="project" value="InterPro"/>
</dbReference>
<dbReference type="AlphaFoldDB" id="A0A9W8AMD9"/>
<dbReference type="InterPro" id="IPR008685">
    <property type="entry name" value="Centromere_Mis12"/>
</dbReference>
<reference evidence="1" key="1">
    <citation type="submission" date="2022-07" db="EMBL/GenBank/DDBJ databases">
        <title>Phylogenomic reconstructions and comparative analyses of Kickxellomycotina fungi.</title>
        <authorList>
            <person name="Reynolds N.K."/>
            <person name="Stajich J.E."/>
            <person name="Barry K."/>
            <person name="Grigoriev I.V."/>
            <person name="Crous P."/>
            <person name="Smith M.E."/>
        </authorList>
    </citation>
    <scope>NUCLEOTIDE SEQUENCE</scope>
    <source>
        <strain evidence="1">RSA 1196</strain>
    </source>
</reference>
<protein>
    <submittedName>
        <fullName evidence="1">Uncharacterized protein</fullName>
    </submittedName>
</protein>
<dbReference type="GO" id="GO:0000775">
    <property type="term" value="C:chromosome, centromeric region"/>
    <property type="evidence" value="ECO:0007669"/>
    <property type="project" value="InterPro"/>
</dbReference>
<sequence length="137" mass="15679">GYRCDTEDESEEELDRKLDIMRKKLQAAHCFNAILSQRLQSVNSELDLLNEAVDSLKPLEEASQKDNVCILGDPVKSFVNQLTTVHDDVQQLQESYRNFQTENKRTDPLDQRMVYLQHMAKTYVDGTLDDTVGSLAD</sequence>
<accession>A0A9W8AMD9</accession>
<proteinExistence type="predicted"/>
<evidence type="ECO:0000313" key="2">
    <source>
        <dbReference type="Proteomes" id="UP001150925"/>
    </source>
</evidence>
<dbReference type="OrthoDB" id="1884855at2759"/>
<keyword evidence="2" id="KW-1185">Reference proteome</keyword>
<dbReference type="Pfam" id="PF05859">
    <property type="entry name" value="Mis12"/>
    <property type="match status" value="1"/>
</dbReference>
<dbReference type="EMBL" id="JANBPY010001047">
    <property type="protein sequence ID" value="KAJ1961909.1"/>
    <property type="molecule type" value="Genomic_DNA"/>
</dbReference>
<evidence type="ECO:0000313" key="1">
    <source>
        <dbReference type="EMBL" id="KAJ1961909.1"/>
    </source>
</evidence>
<name>A0A9W8AMD9_9FUNG</name>
<dbReference type="Proteomes" id="UP001150925">
    <property type="component" value="Unassembled WGS sequence"/>
</dbReference>